<evidence type="ECO:0000256" key="1">
    <source>
        <dbReference type="SAM" id="MobiDB-lite"/>
    </source>
</evidence>
<dbReference type="Proteomes" id="UP000663842">
    <property type="component" value="Unassembled WGS sequence"/>
</dbReference>
<sequence>MNPPEAVQTTASNWVSVMPRVWSRRAKFITAVSTVAGMVLFTVTLLVPIILTQSKYTTAKAIPIPQQPTPYPPQLTPYRLQQPQPRPQQQTPYPPQQPQARQPQLIPNQIQQQQVCRPPPVPIPPPRQQQQDPLLPAVVL</sequence>
<feature type="transmembrane region" description="Helical" evidence="2">
    <location>
        <begin position="28"/>
        <end position="51"/>
    </location>
</feature>
<feature type="compositionally biased region" description="Pro residues" evidence="1">
    <location>
        <begin position="65"/>
        <end position="75"/>
    </location>
</feature>
<gene>
    <name evidence="3" type="ORF">BYL167_LOCUS12338</name>
    <name evidence="5" type="ORF">GIL414_LOCUS36963</name>
    <name evidence="4" type="ORF">UXM345_LOCUS32093</name>
</gene>
<dbReference type="EMBL" id="CAJOBJ010093589">
    <property type="protein sequence ID" value="CAF4554053.1"/>
    <property type="molecule type" value="Genomic_DNA"/>
</dbReference>
<keyword evidence="2" id="KW-0812">Transmembrane</keyword>
<dbReference type="EMBL" id="CAJOBH010004044">
    <property type="protein sequence ID" value="CAF3975834.1"/>
    <property type="molecule type" value="Genomic_DNA"/>
</dbReference>
<feature type="compositionally biased region" description="Low complexity" evidence="1">
    <location>
        <begin position="98"/>
        <end position="116"/>
    </location>
</feature>
<evidence type="ECO:0000313" key="5">
    <source>
        <dbReference type="EMBL" id="CAF4554053.1"/>
    </source>
</evidence>
<dbReference type="Proteomes" id="UP000681720">
    <property type="component" value="Unassembled WGS sequence"/>
</dbReference>
<evidence type="ECO:0000256" key="2">
    <source>
        <dbReference type="SAM" id="Phobius"/>
    </source>
</evidence>
<keyword evidence="2" id="KW-0472">Membrane</keyword>
<evidence type="ECO:0000313" key="6">
    <source>
        <dbReference type="Proteomes" id="UP000663842"/>
    </source>
</evidence>
<feature type="region of interest" description="Disordered" evidence="1">
    <location>
        <begin position="62"/>
        <end position="140"/>
    </location>
</feature>
<accession>A0A820GFN8</accession>
<proteinExistence type="predicted"/>
<organism evidence="4 6">
    <name type="scientific">Rotaria magnacalcarata</name>
    <dbReference type="NCBI Taxonomy" id="392030"/>
    <lineage>
        <taxon>Eukaryota</taxon>
        <taxon>Metazoa</taxon>
        <taxon>Spiralia</taxon>
        <taxon>Gnathifera</taxon>
        <taxon>Rotifera</taxon>
        <taxon>Eurotatoria</taxon>
        <taxon>Bdelloidea</taxon>
        <taxon>Philodinida</taxon>
        <taxon>Philodinidae</taxon>
        <taxon>Rotaria</taxon>
    </lineage>
</organism>
<feature type="compositionally biased region" description="Low complexity" evidence="1">
    <location>
        <begin position="128"/>
        <end position="140"/>
    </location>
</feature>
<dbReference type="Proteomes" id="UP000681967">
    <property type="component" value="Unassembled WGS sequence"/>
</dbReference>
<dbReference type="AlphaFoldDB" id="A0A820GFN8"/>
<keyword evidence="2" id="KW-1133">Transmembrane helix</keyword>
<feature type="compositionally biased region" description="Low complexity" evidence="1">
    <location>
        <begin position="76"/>
        <end position="91"/>
    </location>
</feature>
<comment type="caution">
    <text evidence="4">The sequence shown here is derived from an EMBL/GenBank/DDBJ whole genome shotgun (WGS) entry which is preliminary data.</text>
</comment>
<name>A0A820GFN8_9BILA</name>
<feature type="compositionally biased region" description="Pro residues" evidence="1">
    <location>
        <begin position="117"/>
        <end position="127"/>
    </location>
</feature>
<evidence type="ECO:0000313" key="4">
    <source>
        <dbReference type="EMBL" id="CAF4276182.1"/>
    </source>
</evidence>
<reference evidence="4" key="1">
    <citation type="submission" date="2021-02" db="EMBL/GenBank/DDBJ databases">
        <authorList>
            <person name="Nowell W R."/>
        </authorList>
    </citation>
    <scope>NUCLEOTIDE SEQUENCE</scope>
</reference>
<evidence type="ECO:0000313" key="3">
    <source>
        <dbReference type="EMBL" id="CAF3975834.1"/>
    </source>
</evidence>
<dbReference type="EMBL" id="CAJOBF010009513">
    <property type="protein sequence ID" value="CAF4276182.1"/>
    <property type="molecule type" value="Genomic_DNA"/>
</dbReference>
<protein>
    <submittedName>
        <fullName evidence="4">Uncharacterized protein</fullName>
    </submittedName>
</protein>